<reference evidence="3 4" key="1">
    <citation type="journal article" date="2024" name="Plant Biotechnol. J.">
        <title>Dendrobium thyrsiflorum genome and its molecular insights into genes involved in important horticultural traits.</title>
        <authorList>
            <person name="Chen B."/>
            <person name="Wang J.Y."/>
            <person name="Zheng P.J."/>
            <person name="Li K.L."/>
            <person name="Liang Y.M."/>
            <person name="Chen X.F."/>
            <person name="Zhang C."/>
            <person name="Zhao X."/>
            <person name="He X."/>
            <person name="Zhang G.Q."/>
            <person name="Liu Z.J."/>
            <person name="Xu Q."/>
        </authorList>
    </citation>
    <scope>NUCLEOTIDE SEQUENCE [LARGE SCALE GENOMIC DNA]</scope>
    <source>
        <strain evidence="3">GZMU011</strain>
    </source>
</reference>
<feature type="region of interest" description="Disordered" evidence="1">
    <location>
        <begin position="224"/>
        <end position="254"/>
    </location>
</feature>
<dbReference type="InterPro" id="IPR008906">
    <property type="entry name" value="HATC_C_dom"/>
</dbReference>
<dbReference type="EMBL" id="JANQDX010000018">
    <property type="protein sequence ID" value="KAL0906176.1"/>
    <property type="molecule type" value="Genomic_DNA"/>
</dbReference>
<dbReference type="SUPFAM" id="SSF53098">
    <property type="entry name" value="Ribonuclease H-like"/>
    <property type="match status" value="1"/>
</dbReference>
<dbReference type="PANTHER" id="PTHR32166:SF74">
    <property type="entry name" value="OS05G0256350 PROTEIN"/>
    <property type="match status" value="1"/>
</dbReference>
<dbReference type="Pfam" id="PF05699">
    <property type="entry name" value="Dimer_Tnp_hAT"/>
    <property type="match status" value="1"/>
</dbReference>
<dbReference type="PANTHER" id="PTHR32166">
    <property type="entry name" value="OSJNBA0013A04.12 PROTEIN"/>
    <property type="match status" value="1"/>
</dbReference>
<protein>
    <recommendedName>
        <fullName evidence="2">HAT C-terminal dimerisation domain-containing protein</fullName>
    </recommendedName>
</protein>
<keyword evidence="4" id="KW-1185">Reference proteome</keyword>
<evidence type="ECO:0000259" key="2">
    <source>
        <dbReference type="Pfam" id="PF05699"/>
    </source>
</evidence>
<evidence type="ECO:0000313" key="4">
    <source>
        <dbReference type="Proteomes" id="UP001552299"/>
    </source>
</evidence>
<evidence type="ECO:0000313" key="3">
    <source>
        <dbReference type="EMBL" id="KAL0906176.1"/>
    </source>
</evidence>
<accession>A0ABD0U2K3</accession>
<feature type="compositionally biased region" description="Acidic residues" evidence="1">
    <location>
        <begin position="289"/>
        <end position="301"/>
    </location>
</feature>
<gene>
    <name evidence="3" type="ORF">M5K25_024649</name>
</gene>
<feature type="compositionally biased region" description="Basic and acidic residues" evidence="1">
    <location>
        <begin position="229"/>
        <end position="243"/>
    </location>
</feature>
<feature type="domain" description="HAT C-terminal dimerisation" evidence="2">
    <location>
        <begin position="121"/>
        <end position="185"/>
    </location>
</feature>
<organism evidence="3 4">
    <name type="scientific">Dendrobium thyrsiflorum</name>
    <name type="common">Pinecone-like raceme dendrobium</name>
    <name type="synonym">Orchid</name>
    <dbReference type="NCBI Taxonomy" id="117978"/>
    <lineage>
        <taxon>Eukaryota</taxon>
        <taxon>Viridiplantae</taxon>
        <taxon>Streptophyta</taxon>
        <taxon>Embryophyta</taxon>
        <taxon>Tracheophyta</taxon>
        <taxon>Spermatophyta</taxon>
        <taxon>Magnoliopsida</taxon>
        <taxon>Liliopsida</taxon>
        <taxon>Asparagales</taxon>
        <taxon>Orchidaceae</taxon>
        <taxon>Epidendroideae</taxon>
        <taxon>Malaxideae</taxon>
        <taxon>Dendrobiinae</taxon>
        <taxon>Dendrobium</taxon>
    </lineage>
</organism>
<dbReference type="Proteomes" id="UP001552299">
    <property type="component" value="Unassembled WGS sequence"/>
</dbReference>
<feature type="region of interest" description="Disordered" evidence="1">
    <location>
        <begin position="289"/>
        <end position="313"/>
    </location>
</feature>
<evidence type="ECO:0000256" key="1">
    <source>
        <dbReference type="SAM" id="MobiDB-lite"/>
    </source>
</evidence>
<sequence length="313" mass="36782">MVDGERASAMGFIYEAMNRAKKNIAKDLGGQESAYKEIWDIIDEKWDRQLNQHLHAVAYYLNPQFPYDKDFHVDKEVKNGLYAYMDRLISEEDYLKFNDQLENFHLKKGMFGFRAAQACYKTRSPERWWAQFGDEVLELKAFAVKVFSLTCSASACERNWSIFNQIHTKRINRLAVDRMNKLVYVMFNKKLKNRHLKLQKQGMSDNEIDHLLVDDLQSDDEWGTPKNVDVSKVEPERETHVNEDNEATPQVYKRKKQSEIGVSKKFKGDKGKSIIDEEEFEEDFNINYEDFSEDNQSDDEPTLGLDPKGMFYF</sequence>
<dbReference type="InterPro" id="IPR012337">
    <property type="entry name" value="RNaseH-like_sf"/>
</dbReference>
<name>A0ABD0U2K3_DENTH</name>
<comment type="caution">
    <text evidence="3">The sequence shown here is derived from an EMBL/GenBank/DDBJ whole genome shotgun (WGS) entry which is preliminary data.</text>
</comment>
<proteinExistence type="predicted"/>
<dbReference type="AlphaFoldDB" id="A0ABD0U2K3"/>